<evidence type="ECO:0000313" key="13">
    <source>
        <dbReference type="EMBL" id="WZN45282.1"/>
    </source>
</evidence>
<feature type="signal peptide" evidence="10">
    <location>
        <begin position="1"/>
        <end position="25"/>
    </location>
</feature>
<evidence type="ECO:0000313" key="14">
    <source>
        <dbReference type="Proteomes" id="UP001449657"/>
    </source>
</evidence>
<sequence length="1077" mass="120142">MRNIYPKVVALCMIVLLFAGVTARAQQRITVKGRVTDAQSHAGIPGVSIVDADLKKGIAVTDPNGNYSVTIEMNKTLLFRFIGYEDKAIKVTKAELNLQMAPAEKFLKESVIVGYQKRTKETVTGAVSMVSHKDIQDVPVTNLEQLLQGKVAGMNIQNISGAPGFGGTINIRGISQLNVTGSGDEAFLSSSNPLLVIDNVPVEYDGGIDQSMLQPGAATGPLSLLPPEDIESIEIFKDAQAASLYGSRGANGVIVITTRRGNSPVPIINFNNSVFMNTPPQLRPVWGGQLERDFRTYTILNYSEYDFLAKLQFANAQFITDSLNGFYNNSTDWQGLFYQKTFNSNHNLQISGGNAKMNYKANMGYQMYQGVIKNTGFNRYTANLQLNLQPNERLRISGQLFAALGQKQRGNGGGLTGNGAGSAFSSSLLPGPSHFLDFPELRAYIENVDDNNTMNIRSYLSVDYELLKGLRLTSATSYDYTTDTRDRFNQAFSNNNQTMVYGYISRRGELNTRNGLAYNFTTNPANSEMAHNLLVTAFTEANIKELETHVRDLRNGPSDYYWGPRGYSPRFYPGNPWNNADGWNTNGTLNSATYHALSFAGVISYNFRTKYNVDFSYRADGNSASGTKSRYAINPSVGVRYNFTKEPVFKEMNFIDYGSVRGSYGINSRPASTRVNSLGYYSIYSDYNNMPAIGPDWGKMPNPFLQSEKAYQYNFGFEMSLFKGRVSVTYDTYFKESYNILQDQRLSDITGYNDIQVNGGAIVNYGHEFVLGLRPFVSSKAGGFQWNLNFNGAIARSVLTKLPAGLQMARFDDGGPFYIDLARKVGRNPFSNYIYQTEGIYQSNTDVPVDPIRGVRYKTGRGNGVTYFQAGDPRWKDVNGDYFLDDRDDNVLSGNPEPMVTGGISSTWSYKNFSLNVFASYLLKRTILNTAMTSRLMKLTQPANTEYTGPGGGSVNIYDLDLIDYWQKSGDMSKYPNIYYVWRNGQIQPFRADQTLWEEDGSYFKLNQVTLAYTFRDFNFMKRLKLRSLRAYATAFNVAIFSPYSGPNPENVSQLGRDNINGYPSARTYTAGFTAEF</sequence>
<dbReference type="NCBIfam" id="TIGR04057">
    <property type="entry name" value="SusC_RagA_signa"/>
    <property type="match status" value="1"/>
</dbReference>
<keyword evidence="5 9" id="KW-0798">TonB box</keyword>
<dbReference type="Gene3D" id="2.170.130.10">
    <property type="entry name" value="TonB-dependent receptor, plug domain"/>
    <property type="match status" value="1"/>
</dbReference>
<evidence type="ECO:0000256" key="6">
    <source>
        <dbReference type="ARBA" id="ARBA00023136"/>
    </source>
</evidence>
<dbReference type="InterPro" id="IPR000531">
    <property type="entry name" value="Beta-barrel_TonB"/>
</dbReference>
<comment type="similarity">
    <text evidence="8 9">Belongs to the TonB-dependent receptor family.</text>
</comment>
<dbReference type="NCBIfam" id="TIGR04056">
    <property type="entry name" value="OMP_RagA_SusC"/>
    <property type="match status" value="1"/>
</dbReference>
<evidence type="ECO:0000256" key="10">
    <source>
        <dbReference type="SAM" id="SignalP"/>
    </source>
</evidence>
<dbReference type="InterPro" id="IPR039426">
    <property type="entry name" value="TonB-dep_rcpt-like"/>
</dbReference>
<organism evidence="13 14">
    <name type="scientific">Chitinophaga caseinilytica</name>
    <dbReference type="NCBI Taxonomy" id="2267521"/>
    <lineage>
        <taxon>Bacteria</taxon>
        <taxon>Pseudomonadati</taxon>
        <taxon>Bacteroidota</taxon>
        <taxon>Chitinophagia</taxon>
        <taxon>Chitinophagales</taxon>
        <taxon>Chitinophagaceae</taxon>
        <taxon>Chitinophaga</taxon>
    </lineage>
</organism>
<evidence type="ECO:0000256" key="5">
    <source>
        <dbReference type="ARBA" id="ARBA00023077"/>
    </source>
</evidence>
<dbReference type="EMBL" id="CP150096">
    <property type="protein sequence ID" value="WZN45282.1"/>
    <property type="molecule type" value="Genomic_DNA"/>
</dbReference>
<dbReference type="RefSeq" id="WP_341840036.1">
    <property type="nucleotide sequence ID" value="NZ_CP149792.1"/>
</dbReference>
<dbReference type="PROSITE" id="PS52016">
    <property type="entry name" value="TONB_DEPENDENT_REC_3"/>
    <property type="match status" value="1"/>
</dbReference>
<keyword evidence="10" id="KW-0732">Signal</keyword>
<dbReference type="InterPro" id="IPR012910">
    <property type="entry name" value="Plug_dom"/>
</dbReference>
<dbReference type="InterPro" id="IPR023997">
    <property type="entry name" value="TonB-dep_OMP_SusC/RagA_CS"/>
</dbReference>
<feature type="domain" description="TonB-dependent receptor plug" evidence="12">
    <location>
        <begin position="120"/>
        <end position="253"/>
    </location>
</feature>
<dbReference type="InterPro" id="IPR023996">
    <property type="entry name" value="TonB-dep_OMP_SusC/RagA"/>
</dbReference>
<evidence type="ECO:0000259" key="11">
    <source>
        <dbReference type="Pfam" id="PF00593"/>
    </source>
</evidence>
<comment type="subcellular location">
    <subcellularLocation>
        <location evidence="1 8">Cell outer membrane</location>
        <topology evidence="1 8">Multi-pass membrane protein</topology>
    </subcellularLocation>
</comment>
<dbReference type="InterPro" id="IPR036942">
    <property type="entry name" value="Beta-barrel_TonB_sf"/>
</dbReference>
<evidence type="ECO:0000256" key="9">
    <source>
        <dbReference type="RuleBase" id="RU003357"/>
    </source>
</evidence>
<evidence type="ECO:0000256" key="1">
    <source>
        <dbReference type="ARBA" id="ARBA00004571"/>
    </source>
</evidence>
<evidence type="ECO:0000256" key="2">
    <source>
        <dbReference type="ARBA" id="ARBA00022448"/>
    </source>
</evidence>
<dbReference type="Gene3D" id="2.40.170.20">
    <property type="entry name" value="TonB-dependent receptor, beta-barrel domain"/>
    <property type="match status" value="1"/>
</dbReference>
<reference evidence="13 14" key="1">
    <citation type="submission" date="2024-03" db="EMBL/GenBank/DDBJ databases">
        <title>Chitinophaga caseinilytica sp. nov., a casein hydrolysing bacterium isolated from forest soil.</title>
        <authorList>
            <person name="Lee D.S."/>
            <person name="Han D.M."/>
            <person name="Baek J.H."/>
            <person name="Choi D.G."/>
            <person name="Jeon J.H."/>
            <person name="Jeon C.O."/>
        </authorList>
    </citation>
    <scope>NUCLEOTIDE SEQUENCE [LARGE SCALE GENOMIC DNA]</scope>
    <source>
        <strain evidence="13 14">KACC 19118</strain>
    </source>
</reference>
<keyword evidence="4 8" id="KW-0812">Transmembrane</keyword>
<evidence type="ECO:0000256" key="8">
    <source>
        <dbReference type="PROSITE-ProRule" id="PRU01360"/>
    </source>
</evidence>
<keyword evidence="2 8" id="KW-0813">Transport</keyword>
<proteinExistence type="inferred from homology"/>
<keyword evidence="7 8" id="KW-0998">Cell outer membrane</keyword>
<name>A0ABZ2Z145_9BACT</name>
<dbReference type="Pfam" id="PF13715">
    <property type="entry name" value="CarbopepD_reg_2"/>
    <property type="match status" value="1"/>
</dbReference>
<evidence type="ECO:0000256" key="3">
    <source>
        <dbReference type="ARBA" id="ARBA00022452"/>
    </source>
</evidence>
<feature type="domain" description="TonB-dependent receptor-like beta-barrel" evidence="11">
    <location>
        <begin position="419"/>
        <end position="921"/>
    </location>
</feature>
<protein>
    <submittedName>
        <fullName evidence="13">SusC/RagA family TonB-linked outer membrane protein</fullName>
    </submittedName>
</protein>
<keyword evidence="14" id="KW-1185">Reference proteome</keyword>
<accession>A0ABZ2Z145</accession>
<keyword evidence="3 8" id="KW-1134">Transmembrane beta strand</keyword>
<dbReference type="Pfam" id="PF07715">
    <property type="entry name" value="Plug"/>
    <property type="match status" value="1"/>
</dbReference>
<gene>
    <name evidence="13" type="ORF">WJU22_20490</name>
</gene>
<dbReference type="InterPro" id="IPR037066">
    <property type="entry name" value="Plug_dom_sf"/>
</dbReference>
<dbReference type="Pfam" id="PF00593">
    <property type="entry name" value="TonB_dep_Rec_b-barrel"/>
    <property type="match status" value="1"/>
</dbReference>
<dbReference type="SUPFAM" id="SSF56935">
    <property type="entry name" value="Porins"/>
    <property type="match status" value="1"/>
</dbReference>
<dbReference type="Proteomes" id="UP001449657">
    <property type="component" value="Chromosome"/>
</dbReference>
<evidence type="ECO:0000256" key="7">
    <source>
        <dbReference type="ARBA" id="ARBA00023237"/>
    </source>
</evidence>
<dbReference type="InterPro" id="IPR008969">
    <property type="entry name" value="CarboxyPept-like_regulatory"/>
</dbReference>
<dbReference type="SUPFAM" id="SSF49464">
    <property type="entry name" value="Carboxypeptidase regulatory domain-like"/>
    <property type="match status" value="1"/>
</dbReference>
<feature type="chain" id="PRO_5046960866" evidence="10">
    <location>
        <begin position="26"/>
        <end position="1077"/>
    </location>
</feature>
<evidence type="ECO:0000256" key="4">
    <source>
        <dbReference type="ARBA" id="ARBA00022692"/>
    </source>
</evidence>
<evidence type="ECO:0000259" key="12">
    <source>
        <dbReference type="Pfam" id="PF07715"/>
    </source>
</evidence>
<keyword evidence="6 8" id="KW-0472">Membrane</keyword>